<dbReference type="InterPro" id="IPR015947">
    <property type="entry name" value="PUA-like_sf"/>
</dbReference>
<feature type="domain" description="S-adenosylmethionine-dependent methyltransferase" evidence="7">
    <location>
        <begin position="186"/>
        <end position="336"/>
    </location>
</feature>
<dbReference type="EMBL" id="AP027079">
    <property type="protein sequence ID" value="BDU69603.1"/>
    <property type="molecule type" value="Genomic_DNA"/>
</dbReference>
<dbReference type="CDD" id="cd02440">
    <property type="entry name" value="AdoMet_MTases"/>
    <property type="match status" value="1"/>
</dbReference>
<comment type="subcellular location">
    <subcellularLocation>
        <location evidence="1">Cytoplasm</location>
    </subcellularLocation>
</comment>
<gene>
    <name evidence="9" type="primary">rlmI</name>
    <name evidence="9" type="ORF">GETHOR_17040</name>
</gene>
<dbReference type="Gene3D" id="3.30.750.80">
    <property type="entry name" value="RNA methyltransferase domain (HRMD) like"/>
    <property type="match status" value="1"/>
</dbReference>
<keyword evidence="5" id="KW-0949">S-adenosyl-L-methionine</keyword>
<evidence type="ECO:0000256" key="3">
    <source>
        <dbReference type="ARBA" id="ARBA00022603"/>
    </source>
</evidence>
<protein>
    <submittedName>
        <fullName evidence="9">Ribosomal RNA large subunit methyltransferase I</fullName>
    </submittedName>
</protein>
<dbReference type="InterPro" id="IPR019614">
    <property type="entry name" value="SAM-dep_methyl-trfase"/>
</dbReference>
<dbReference type="Pfam" id="PF17785">
    <property type="entry name" value="PUA_3"/>
    <property type="match status" value="1"/>
</dbReference>
<keyword evidence="4" id="KW-0808">Transferase</keyword>
<dbReference type="Gene3D" id="2.30.130.10">
    <property type="entry name" value="PUA domain"/>
    <property type="match status" value="1"/>
</dbReference>
<evidence type="ECO:0000256" key="4">
    <source>
        <dbReference type="ARBA" id="ARBA00022679"/>
    </source>
</evidence>
<dbReference type="CDD" id="cd11572">
    <property type="entry name" value="RlmI_M_like"/>
    <property type="match status" value="1"/>
</dbReference>
<dbReference type="Proteomes" id="UP001242010">
    <property type="component" value="Chromosome"/>
</dbReference>
<evidence type="ECO:0000256" key="1">
    <source>
        <dbReference type="ARBA" id="ARBA00004496"/>
    </source>
</evidence>
<comment type="similarity">
    <text evidence="6">Belongs to the methyltransferase superfamily. RlmI family.</text>
</comment>
<dbReference type="SUPFAM" id="SSF88697">
    <property type="entry name" value="PUA domain-like"/>
    <property type="match status" value="1"/>
</dbReference>
<evidence type="ECO:0000313" key="9">
    <source>
        <dbReference type="EMBL" id="BDU69603.1"/>
    </source>
</evidence>
<accession>A0ABM8DRG8</accession>
<dbReference type="GO" id="GO:0032259">
    <property type="term" value="P:methylation"/>
    <property type="evidence" value="ECO:0007669"/>
    <property type="project" value="UniProtKB-KW"/>
</dbReference>
<evidence type="ECO:0000256" key="6">
    <source>
        <dbReference type="ARBA" id="ARBA00038091"/>
    </source>
</evidence>
<name>A0ABM8DRG8_9BACT</name>
<dbReference type="InterPro" id="IPR041532">
    <property type="entry name" value="RlmI-like_PUA"/>
</dbReference>
<evidence type="ECO:0000313" key="10">
    <source>
        <dbReference type="Proteomes" id="UP001242010"/>
    </source>
</evidence>
<evidence type="ECO:0000256" key="5">
    <source>
        <dbReference type="ARBA" id="ARBA00022691"/>
    </source>
</evidence>
<dbReference type="InterPro" id="IPR029063">
    <property type="entry name" value="SAM-dependent_MTases_sf"/>
</dbReference>
<keyword evidence="2" id="KW-0963">Cytoplasm</keyword>
<keyword evidence="10" id="KW-1185">Reference proteome</keyword>
<organism evidence="9 10">
    <name type="scientific">Geothrix oryzae</name>
    <dbReference type="NCBI Taxonomy" id="2927975"/>
    <lineage>
        <taxon>Bacteria</taxon>
        <taxon>Pseudomonadati</taxon>
        <taxon>Acidobacteriota</taxon>
        <taxon>Holophagae</taxon>
        <taxon>Holophagales</taxon>
        <taxon>Holophagaceae</taxon>
        <taxon>Geothrix</taxon>
    </lineage>
</organism>
<reference evidence="10" key="1">
    <citation type="journal article" date="2023" name="Int. J. Syst. Evol. Microbiol.">
        <title>Mesoterricola silvestris gen. nov., sp. nov., Mesoterricola sediminis sp. nov., Geothrix oryzae sp. nov., Geothrix edaphica sp. nov., Geothrix rubra sp. nov., and Geothrix limicola sp. nov., six novel members of Acidobacteriota isolated from soils.</title>
        <authorList>
            <person name="Itoh H."/>
            <person name="Sugisawa Y."/>
            <person name="Mise K."/>
            <person name="Xu Z."/>
            <person name="Kuniyasu M."/>
            <person name="Ushijima N."/>
            <person name="Kawano K."/>
            <person name="Kobayashi E."/>
            <person name="Shiratori Y."/>
            <person name="Masuda Y."/>
            <person name="Senoo K."/>
        </authorList>
    </citation>
    <scope>NUCLEOTIDE SEQUENCE [LARGE SCALE GENOMIC DNA]</scope>
    <source>
        <strain evidence="10">Red222</strain>
    </source>
</reference>
<dbReference type="InterPro" id="IPR036974">
    <property type="entry name" value="PUA_sf"/>
</dbReference>
<evidence type="ECO:0000259" key="7">
    <source>
        <dbReference type="Pfam" id="PF10672"/>
    </source>
</evidence>
<keyword evidence="3 9" id="KW-0489">Methyltransferase</keyword>
<dbReference type="CDD" id="cd21153">
    <property type="entry name" value="PUA_RlmI"/>
    <property type="match status" value="1"/>
</dbReference>
<proteinExistence type="inferred from homology"/>
<feature type="domain" description="RlmI-like PUA" evidence="8">
    <location>
        <begin position="11"/>
        <end position="69"/>
    </location>
</feature>
<sequence>MNLPRWPYPLLRLKPGKEGLMSKRHPWVFSGAVARPSDFHLVRLADDSGQVLGVGTASPANPLAARIFRFEDAPLDEAFFRARFESALTLRKELGLWDPEGGCRWIFGEGDGLPGLVVDRYAQALVLQVGTAGLELLREVWWPILFEIGKREGLTAFVERSQSGRREEGLDPVNRLLKGSLSGPITVREGGARLTVDLLRGQKTGFFLDQREHRLQVGRVAQGRRVLNAFGYTGGFSIHAGLGGAAEVATLDISAAALDQAERDWAANGLDPAAHLRMEGDAFELMRQLEPMAWDRVIVDPPAFAKQRKDVDKAFKAYKDVFRLGARATAPGGMLWCFSCSQHLDRMRFQEAVWTALLEAGREARVLAHLGQPSDHPYSLNHPEGFYLKGLWLSLS</sequence>
<dbReference type="Pfam" id="PF10672">
    <property type="entry name" value="Methyltrans_SAM"/>
    <property type="match status" value="1"/>
</dbReference>
<dbReference type="PANTHER" id="PTHR42873">
    <property type="entry name" value="RIBOSOMAL RNA LARGE SUBUNIT METHYLTRANSFERASE"/>
    <property type="match status" value="1"/>
</dbReference>
<dbReference type="GO" id="GO:0008168">
    <property type="term" value="F:methyltransferase activity"/>
    <property type="evidence" value="ECO:0007669"/>
    <property type="project" value="UniProtKB-KW"/>
</dbReference>
<dbReference type="RefSeq" id="WP_286353325.1">
    <property type="nucleotide sequence ID" value="NZ_AP027079.1"/>
</dbReference>
<dbReference type="PANTHER" id="PTHR42873:SF1">
    <property type="entry name" value="S-ADENOSYLMETHIONINE-DEPENDENT METHYLTRANSFERASE DOMAIN-CONTAINING PROTEIN"/>
    <property type="match status" value="1"/>
</dbReference>
<dbReference type="SUPFAM" id="SSF53335">
    <property type="entry name" value="S-adenosyl-L-methionine-dependent methyltransferases"/>
    <property type="match status" value="1"/>
</dbReference>
<dbReference type="Gene3D" id="3.40.50.150">
    <property type="entry name" value="Vaccinia Virus protein VP39"/>
    <property type="match status" value="1"/>
</dbReference>
<evidence type="ECO:0000256" key="2">
    <source>
        <dbReference type="ARBA" id="ARBA00022490"/>
    </source>
</evidence>
<evidence type="ECO:0000259" key="8">
    <source>
        <dbReference type="Pfam" id="PF17785"/>
    </source>
</evidence>